<proteinExistence type="predicted"/>
<dbReference type="OrthoDB" id="9792639at2"/>
<evidence type="ECO:0000313" key="1">
    <source>
        <dbReference type="EMBL" id="SHH71120.1"/>
    </source>
</evidence>
<accession>A0A1M5V7D5</accession>
<evidence type="ECO:0000313" key="2">
    <source>
        <dbReference type="Proteomes" id="UP000184526"/>
    </source>
</evidence>
<name>A0A1M5V7D5_9CLOT</name>
<dbReference type="AlphaFoldDB" id="A0A1M5V7D5"/>
<protein>
    <recommendedName>
        <fullName evidence="3">DUF2383 domain-containing protein</fullName>
    </recommendedName>
</protein>
<dbReference type="RefSeq" id="WP_072830952.1">
    <property type="nucleotide sequence ID" value="NZ_FQXP01000004.1"/>
</dbReference>
<dbReference type="Proteomes" id="UP000184526">
    <property type="component" value="Unassembled WGS sequence"/>
</dbReference>
<reference evidence="1 2" key="1">
    <citation type="submission" date="2016-11" db="EMBL/GenBank/DDBJ databases">
        <authorList>
            <person name="Jaros S."/>
            <person name="Januszkiewicz K."/>
            <person name="Wedrychowicz H."/>
        </authorList>
    </citation>
    <scope>NUCLEOTIDE SEQUENCE [LARGE SCALE GENOMIC DNA]</scope>
    <source>
        <strain evidence="1 2">DSM 3089</strain>
    </source>
</reference>
<gene>
    <name evidence="1" type="ORF">SAMN02745196_01149</name>
</gene>
<dbReference type="EMBL" id="FQXP01000004">
    <property type="protein sequence ID" value="SHH71120.1"/>
    <property type="molecule type" value="Genomic_DNA"/>
</dbReference>
<evidence type="ECO:0008006" key="3">
    <source>
        <dbReference type="Google" id="ProtNLM"/>
    </source>
</evidence>
<keyword evidence="2" id="KW-1185">Reference proteome</keyword>
<sequence length="143" mass="16492">MNANNELLNFIYQNSEMGVTTLKELMDICKDEEFKKVLAAHHSMYEDINKKAISLIKSQNKEPKEINALSTATTYIMIKVNTLMDKSPSHMAEMMLQGSTMGIIDMRKRLNEYEGEVEKNLLSLAKELLNNEEKNVEELKKYL</sequence>
<organism evidence="1 2">
    <name type="scientific">Clostridium collagenovorans DSM 3089</name>
    <dbReference type="NCBI Taxonomy" id="1121306"/>
    <lineage>
        <taxon>Bacteria</taxon>
        <taxon>Bacillati</taxon>
        <taxon>Bacillota</taxon>
        <taxon>Clostridia</taxon>
        <taxon>Eubacteriales</taxon>
        <taxon>Clostridiaceae</taxon>
        <taxon>Clostridium</taxon>
    </lineage>
</organism>